<keyword evidence="3 8" id="KW-0813">Transport</keyword>
<feature type="transmembrane region" description="Helical" evidence="8">
    <location>
        <begin position="290"/>
        <end position="308"/>
    </location>
</feature>
<dbReference type="InterPro" id="IPR003804">
    <property type="entry name" value="Lactate_perm"/>
</dbReference>
<feature type="transmembrane region" description="Helical" evidence="8">
    <location>
        <begin position="508"/>
        <end position="528"/>
    </location>
</feature>
<comment type="function">
    <text evidence="8">Uptake of L-lactate across the membrane. Can also transport D-lactate and glycolate.</text>
</comment>
<feature type="transmembrane region" description="Helical" evidence="8">
    <location>
        <begin position="128"/>
        <end position="146"/>
    </location>
</feature>
<reference evidence="9" key="1">
    <citation type="submission" date="2020-11" db="EMBL/GenBank/DDBJ databases">
        <title>Multidrug resistant novel bacterium Savagea serpentis sp. nov., isolated from the scats of a vine snake (Ahaetulla nasuta).</title>
        <authorList>
            <person name="Venkata Ramana V."/>
            <person name="Vikas Patil S."/>
            <person name="Yogita Lugani V."/>
        </authorList>
    </citation>
    <scope>NUCLEOTIDE SEQUENCE</scope>
    <source>
        <strain evidence="9">SN6</strain>
    </source>
</reference>
<accession>A0A8J7GM39</accession>
<gene>
    <name evidence="9" type="ORF">IRY55_08870</name>
</gene>
<feature type="transmembrane region" description="Helical" evidence="8">
    <location>
        <begin position="97"/>
        <end position="116"/>
    </location>
</feature>
<feature type="transmembrane region" description="Helical" evidence="8">
    <location>
        <begin position="56"/>
        <end position="77"/>
    </location>
</feature>
<organism evidence="9 10">
    <name type="scientific">Savagea serpentis</name>
    <dbReference type="NCBI Taxonomy" id="2785297"/>
    <lineage>
        <taxon>Bacteria</taxon>
        <taxon>Bacillati</taxon>
        <taxon>Bacillota</taxon>
        <taxon>Bacilli</taxon>
        <taxon>Bacillales</taxon>
        <taxon>Caryophanaceae</taxon>
        <taxon>Savagea</taxon>
    </lineage>
</organism>
<feature type="transmembrane region" description="Helical" evidence="8">
    <location>
        <begin position="189"/>
        <end position="208"/>
    </location>
</feature>
<evidence type="ECO:0000256" key="8">
    <source>
        <dbReference type="RuleBase" id="RU365092"/>
    </source>
</evidence>
<evidence type="ECO:0000256" key="1">
    <source>
        <dbReference type="ARBA" id="ARBA00004651"/>
    </source>
</evidence>
<dbReference type="RefSeq" id="WP_194562955.1">
    <property type="nucleotide sequence ID" value="NZ_JADKPV010000004.1"/>
</dbReference>
<evidence type="ECO:0000256" key="6">
    <source>
        <dbReference type="ARBA" id="ARBA00022989"/>
    </source>
</evidence>
<dbReference type="PANTHER" id="PTHR30003">
    <property type="entry name" value="L-LACTATE PERMEASE"/>
    <property type="match status" value="1"/>
</dbReference>
<comment type="caution">
    <text evidence="9">The sequence shown here is derived from an EMBL/GenBank/DDBJ whole genome shotgun (WGS) entry which is preliminary data.</text>
</comment>
<keyword evidence="5 8" id="KW-0812">Transmembrane</keyword>
<evidence type="ECO:0000313" key="9">
    <source>
        <dbReference type="EMBL" id="MBF4501473.1"/>
    </source>
</evidence>
<proteinExistence type="inferred from homology"/>
<dbReference type="GO" id="GO:0015129">
    <property type="term" value="F:lactate transmembrane transporter activity"/>
    <property type="evidence" value="ECO:0007669"/>
    <property type="project" value="UniProtKB-UniRule"/>
</dbReference>
<comment type="subcellular location">
    <subcellularLocation>
        <location evidence="1 8">Cell membrane</location>
        <topology evidence="1 8">Multi-pass membrane protein</topology>
    </subcellularLocation>
</comment>
<dbReference type="EMBL" id="JADKPV010000004">
    <property type="protein sequence ID" value="MBF4501473.1"/>
    <property type="molecule type" value="Genomic_DNA"/>
</dbReference>
<name>A0A8J7GM39_9BACL</name>
<dbReference type="GO" id="GO:0015295">
    <property type="term" value="F:solute:proton symporter activity"/>
    <property type="evidence" value="ECO:0007669"/>
    <property type="project" value="TreeGrafter"/>
</dbReference>
<evidence type="ECO:0000256" key="7">
    <source>
        <dbReference type="ARBA" id="ARBA00023136"/>
    </source>
</evidence>
<keyword evidence="10" id="KW-1185">Reference proteome</keyword>
<evidence type="ECO:0000256" key="4">
    <source>
        <dbReference type="ARBA" id="ARBA00022475"/>
    </source>
</evidence>
<keyword evidence="7 8" id="KW-0472">Membrane</keyword>
<keyword evidence="4 8" id="KW-1003">Cell membrane</keyword>
<evidence type="ECO:0000256" key="2">
    <source>
        <dbReference type="ARBA" id="ARBA00010100"/>
    </source>
</evidence>
<comment type="similarity">
    <text evidence="2 8">Belongs to the lactate permease family.</text>
</comment>
<feature type="transmembrane region" description="Helical" evidence="8">
    <location>
        <begin position="26"/>
        <end position="44"/>
    </location>
</feature>
<dbReference type="PANTHER" id="PTHR30003:SF0">
    <property type="entry name" value="GLYCOLATE PERMEASE GLCA-RELATED"/>
    <property type="match status" value="1"/>
</dbReference>
<protein>
    <recommendedName>
        <fullName evidence="8">L-lactate permease</fullName>
    </recommendedName>
</protein>
<feature type="transmembrane region" description="Helical" evidence="8">
    <location>
        <begin position="220"/>
        <end position="240"/>
    </location>
</feature>
<dbReference type="Proteomes" id="UP000622653">
    <property type="component" value="Unassembled WGS sequence"/>
</dbReference>
<dbReference type="AlphaFoldDB" id="A0A8J7GM39"/>
<evidence type="ECO:0000313" key="10">
    <source>
        <dbReference type="Proteomes" id="UP000622653"/>
    </source>
</evidence>
<sequence length="529" mass="55666">MLFVALSAIIAPLFFLVIMRMSALKGMALSSIIVILLGLTAWGMEGKIVMASTLQGAHKALTILLILFGAIALLNTLTHTGAVDRINQGFQSISGDMRVQVIIVGFLFGSLIEGAAGFGTPAAVVGPLMFALGFNPMAAAVLALIANSTPVPFGAVGTPVLVGLSNLESVATNPNFFQEVAIKATTIDLMAGTFTPFILIMVLTFFFGKNKGLKEAFKMFPWAFLVGLSYTSSAFLYANLFGPEFVSILASLTALVVATLTAKAGFLLPKDEWQDAMRDDFEVKTTKSDMGLIRAWSPYLVVVGLLLLTRVVPSIKSFAQGAIDLTWRNILGVEGITSGWEFLYSPGTILIIAAFSAVFIQGKSVNNFTKAGKEALVSIKNAGFSLLFTLALVQVFTNSGMNTNDLASMPQYIAEALAGSLGSVWIFVAPFLGQLGAFITGSATVSTLTFSPIQESIAMQVGTDVNTVLAGQLLGAAAGNMICVHNVVSASTVVGLSGKEGDIIRKTILPSIAYCLLAGLGGFIVLSFM</sequence>
<dbReference type="Pfam" id="PF02652">
    <property type="entry name" value="Lactate_perm"/>
    <property type="match status" value="1"/>
</dbReference>
<feature type="transmembrane region" description="Helical" evidence="8">
    <location>
        <begin position="246"/>
        <end position="269"/>
    </location>
</feature>
<feature type="transmembrane region" description="Helical" evidence="8">
    <location>
        <begin position="342"/>
        <end position="360"/>
    </location>
</feature>
<evidence type="ECO:0000256" key="5">
    <source>
        <dbReference type="ARBA" id="ARBA00022692"/>
    </source>
</evidence>
<evidence type="ECO:0000256" key="3">
    <source>
        <dbReference type="ARBA" id="ARBA00022448"/>
    </source>
</evidence>
<feature type="transmembrane region" description="Helical" evidence="8">
    <location>
        <begin position="381"/>
        <end position="397"/>
    </location>
</feature>
<feature type="transmembrane region" description="Helical" evidence="8">
    <location>
        <begin position="409"/>
        <end position="428"/>
    </location>
</feature>
<dbReference type="GO" id="GO:0005886">
    <property type="term" value="C:plasma membrane"/>
    <property type="evidence" value="ECO:0007669"/>
    <property type="project" value="UniProtKB-SubCell"/>
</dbReference>
<keyword evidence="6 8" id="KW-1133">Transmembrane helix</keyword>